<sequence length="134" mass="15569">MFHLLKAIKNFIWYPGNVYTLPECIVVGLPMSHNNEYEIQLHHPNEARDDVYHGFSIPSYLPDEVREPGAPSGFTFEHRDNNTIFVTFDVETMRIWTSGRKVEDYCFSLYDKTNDIVILNKYKFVTRSGSSLNG</sequence>
<evidence type="ECO:0000313" key="1">
    <source>
        <dbReference type="EMBL" id="ARV76996.1"/>
    </source>
</evidence>
<accession>A0A1Y0SZ98</accession>
<proteinExistence type="predicted"/>
<evidence type="ECO:0000313" key="2">
    <source>
        <dbReference type="Proteomes" id="UP000225448"/>
    </source>
</evidence>
<reference evidence="1 2" key="1">
    <citation type="submission" date="2017-05" db="EMBL/GenBank/DDBJ databases">
        <authorList>
            <person name="Song R."/>
            <person name="Chenine A.L."/>
            <person name="Ruprecht R.M."/>
        </authorList>
    </citation>
    <scope>NUCLEOTIDE SEQUENCE [LARGE SCALE GENOMIC DNA]</scope>
</reference>
<keyword evidence="2" id="KW-1185">Reference proteome</keyword>
<gene>
    <name evidence="1" type="ORF">PHABIO_365</name>
</gene>
<organism evidence="1 2">
    <name type="scientific">Pseudomonas phage Phabio</name>
    <dbReference type="NCBI Taxonomy" id="2006668"/>
    <lineage>
        <taxon>Viruses</taxon>
        <taxon>Duplodnaviria</taxon>
        <taxon>Heunggongvirae</taxon>
        <taxon>Uroviricota</taxon>
        <taxon>Caudoviricetes</taxon>
        <taxon>Chimalliviridae</taxon>
        <taxon>Phabiovirus</taxon>
        <taxon>Phabiovirus phabio</taxon>
    </lineage>
</organism>
<protein>
    <submittedName>
        <fullName evidence="1">Uncharacterized protein</fullName>
    </submittedName>
</protein>
<name>A0A1Y0SZ98_9CAUD</name>
<dbReference type="Proteomes" id="UP000225448">
    <property type="component" value="Segment"/>
</dbReference>
<dbReference type="EMBL" id="MF042360">
    <property type="protein sequence ID" value="ARV76996.1"/>
    <property type="molecule type" value="Genomic_DNA"/>
</dbReference>